<sequence length="137" mass="15039">MLHFDETPPRKARIEIIPMIDVMMFLLIFFVLISTNVIPSFGLKTALPDSSTAQRMVTDQRPVIVTLGADGSVSLDGQAVPAGTLTARVQSIHQQDSRKRFVINADQSVKWQSVVDVMDALRAQGIDAITFATKRVG</sequence>
<comment type="similarity">
    <text evidence="2 7">Belongs to the ExbD/TolR family.</text>
</comment>
<dbReference type="PANTHER" id="PTHR30558">
    <property type="entry name" value="EXBD MEMBRANE COMPONENT OF PMF-DRIVEN MACROMOLECULE IMPORT SYSTEM"/>
    <property type="match status" value="1"/>
</dbReference>
<dbReference type="Gene3D" id="3.30.420.270">
    <property type="match status" value="1"/>
</dbReference>
<dbReference type="RefSeq" id="WP_341397927.1">
    <property type="nucleotide sequence ID" value="NZ_JBBUTI010000003.1"/>
</dbReference>
<dbReference type="Proteomes" id="UP001379945">
    <property type="component" value="Unassembled WGS sequence"/>
</dbReference>
<evidence type="ECO:0000313" key="10">
    <source>
        <dbReference type="Proteomes" id="UP001379945"/>
    </source>
</evidence>
<evidence type="ECO:0000256" key="6">
    <source>
        <dbReference type="ARBA" id="ARBA00023136"/>
    </source>
</evidence>
<dbReference type="EMBL" id="JBBUTI010000003">
    <property type="protein sequence ID" value="MEK8045642.1"/>
    <property type="molecule type" value="Genomic_DNA"/>
</dbReference>
<keyword evidence="3" id="KW-1003">Cell membrane</keyword>
<proteinExistence type="inferred from homology"/>
<comment type="caution">
    <text evidence="9">The sequence shown here is derived from an EMBL/GenBank/DDBJ whole genome shotgun (WGS) entry which is preliminary data.</text>
</comment>
<evidence type="ECO:0000256" key="2">
    <source>
        <dbReference type="ARBA" id="ARBA00005811"/>
    </source>
</evidence>
<dbReference type="InterPro" id="IPR003400">
    <property type="entry name" value="ExbD"/>
</dbReference>
<evidence type="ECO:0000256" key="8">
    <source>
        <dbReference type="SAM" id="Phobius"/>
    </source>
</evidence>
<name>A0ABU9C1B7_9BURK</name>
<evidence type="ECO:0000313" key="9">
    <source>
        <dbReference type="EMBL" id="MEK8045642.1"/>
    </source>
</evidence>
<evidence type="ECO:0000256" key="4">
    <source>
        <dbReference type="ARBA" id="ARBA00022692"/>
    </source>
</evidence>
<keyword evidence="7" id="KW-0653">Protein transport</keyword>
<keyword evidence="5 8" id="KW-1133">Transmembrane helix</keyword>
<accession>A0ABU9C1B7</accession>
<keyword evidence="6 8" id="KW-0472">Membrane</keyword>
<gene>
    <name evidence="9" type="ORF">AACH00_04700</name>
</gene>
<dbReference type="Pfam" id="PF02472">
    <property type="entry name" value="ExbD"/>
    <property type="match status" value="1"/>
</dbReference>
<protein>
    <submittedName>
        <fullName evidence="9">Biopolymer transporter ExbD</fullName>
    </submittedName>
</protein>
<comment type="subcellular location">
    <subcellularLocation>
        <location evidence="1">Cell membrane</location>
        <topology evidence="1">Single-pass membrane protein</topology>
    </subcellularLocation>
    <subcellularLocation>
        <location evidence="7">Cell membrane</location>
        <topology evidence="7">Single-pass type II membrane protein</topology>
    </subcellularLocation>
</comment>
<feature type="transmembrane region" description="Helical" evidence="8">
    <location>
        <begin position="12"/>
        <end position="33"/>
    </location>
</feature>
<keyword evidence="10" id="KW-1185">Reference proteome</keyword>
<evidence type="ECO:0000256" key="5">
    <source>
        <dbReference type="ARBA" id="ARBA00022989"/>
    </source>
</evidence>
<evidence type="ECO:0000256" key="3">
    <source>
        <dbReference type="ARBA" id="ARBA00022475"/>
    </source>
</evidence>
<evidence type="ECO:0000256" key="7">
    <source>
        <dbReference type="RuleBase" id="RU003879"/>
    </source>
</evidence>
<keyword evidence="4 7" id="KW-0812">Transmembrane</keyword>
<evidence type="ECO:0000256" key="1">
    <source>
        <dbReference type="ARBA" id="ARBA00004162"/>
    </source>
</evidence>
<reference evidence="9 10" key="1">
    <citation type="submission" date="2024-04" db="EMBL/GenBank/DDBJ databases">
        <title>Novel species of the genus Ideonella isolated from streams.</title>
        <authorList>
            <person name="Lu H."/>
        </authorList>
    </citation>
    <scope>NUCLEOTIDE SEQUENCE [LARGE SCALE GENOMIC DNA]</scope>
    <source>
        <strain evidence="9 10">LYT19W</strain>
    </source>
</reference>
<organism evidence="9 10">
    <name type="scientific">Ideonella margarita</name>
    <dbReference type="NCBI Taxonomy" id="2984191"/>
    <lineage>
        <taxon>Bacteria</taxon>
        <taxon>Pseudomonadati</taxon>
        <taxon>Pseudomonadota</taxon>
        <taxon>Betaproteobacteria</taxon>
        <taxon>Burkholderiales</taxon>
        <taxon>Sphaerotilaceae</taxon>
        <taxon>Ideonella</taxon>
    </lineage>
</organism>
<dbReference type="PANTHER" id="PTHR30558:SF3">
    <property type="entry name" value="BIOPOLYMER TRANSPORT PROTEIN EXBD-RELATED"/>
    <property type="match status" value="1"/>
</dbReference>
<keyword evidence="7" id="KW-0813">Transport</keyword>